<dbReference type="AlphaFoldDB" id="A0A317URT3"/>
<proteinExistence type="predicted"/>
<feature type="region of interest" description="Disordered" evidence="1">
    <location>
        <begin position="52"/>
        <end position="105"/>
    </location>
</feature>
<accession>A0A317URT3</accession>
<keyword evidence="3" id="KW-1185">Reference proteome</keyword>
<comment type="caution">
    <text evidence="2">The sequence shown here is derived from an EMBL/GenBank/DDBJ whole genome shotgun (WGS) entry which is preliminary data.</text>
</comment>
<gene>
    <name evidence="2" type="ORF">BO70DRAFT_367181</name>
</gene>
<dbReference type="Proteomes" id="UP000247233">
    <property type="component" value="Unassembled WGS sequence"/>
</dbReference>
<protein>
    <submittedName>
        <fullName evidence="2">Uncharacterized protein</fullName>
    </submittedName>
</protein>
<evidence type="ECO:0000256" key="1">
    <source>
        <dbReference type="SAM" id="MobiDB-lite"/>
    </source>
</evidence>
<dbReference type="OrthoDB" id="4517062at2759"/>
<reference evidence="2 3" key="1">
    <citation type="submission" date="2016-12" db="EMBL/GenBank/DDBJ databases">
        <title>The genomes of Aspergillus section Nigri reveals drivers in fungal speciation.</title>
        <authorList>
            <consortium name="DOE Joint Genome Institute"/>
            <person name="Vesth T.C."/>
            <person name="Nybo J."/>
            <person name="Theobald S."/>
            <person name="Brandl J."/>
            <person name="Frisvad J.C."/>
            <person name="Nielsen K.F."/>
            <person name="Lyhne E.K."/>
            <person name="Kogle M.E."/>
            <person name="Kuo A."/>
            <person name="Riley R."/>
            <person name="Clum A."/>
            <person name="Nolan M."/>
            <person name="Lipzen A."/>
            <person name="Salamov A."/>
            <person name="Henrissat B."/>
            <person name="Wiebenga A."/>
            <person name="De Vries R.P."/>
            <person name="Grigoriev I.V."/>
            <person name="Mortensen U.H."/>
            <person name="Andersen M.R."/>
            <person name="Baker S.E."/>
        </authorList>
    </citation>
    <scope>NUCLEOTIDE SEQUENCE [LARGE SCALE GENOMIC DNA]</scope>
    <source>
        <strain evidence="2 3">CBS 117.55</strain>
    </source>
</reference>
<dbReference type="VEuPathDB" id="FungiDB:BO70DRAFT_367181"/>
<sequence length="105" mass="11177">SSYGPGRGEPGWPTLYGKRDRRTDHPIVNHPPQIHFLPMERLHACRWAEGGRTTPRAGVAGGLALTAGGTQAPRGPPGPTGGSASPQRRPRAHTDEVDSPVSRET</sequence>
<feature type="compositionally biased region" description="Basic and acidic residues" evidence="1">
    <location>
        <begin position="17"/>
        <end position="27"/>
    </location>
</feature>
<feature type="non-terminal residue" evidence="2">
    <location>
        <position position="1"/>
    </location>
</feature>
<name>A0A317URT3_9EURO</name>
<evidence type="ECO:0000313" key="3">
    <source>
        <dbReference type="Proteomes" id="UP000247233"/>
    </source>
</evidence>
<feature type="region of interest" description="Disordered" evidence="1">
    <location>
        <begin position="1"/>
        <end position="32"/>
    </location>
</feature>
<feature type="compositionally biased region" description="Low complexity" evidence="1">
    <location>
        <begin position="62"/>
        <end position="73"/>
    </location>
</feature>
<dbReference type="EMBL" id="MSFL01000102">
    <property type="protein sequence ID" value="PWY63287.1"/>
    <property type="molecule type" value="Genomic_DNA"/>
</dbReference>
<organism evidence="2 3">
    <name type="scientific">Aspergillus heteromorphus CBS 117.55</name>
    <dbReference type="NCBI Taxonomy" id="1448321"/>
    <lineage>
        <taxon>Eukaryota</taxon>
        <taxon>Fungi</taxon>
        <taxon>Dikarya</taxon>
        <taxon>Ascomycota</taxon>
        <taxon>Pezizomycotina</taxon>
        <taxon>Eurotiomycetes</taxon>
        <taxon>Eurotiomycetidae</taxon>
        <taxon>Eurotiales</taxon>
        <taxon>Aspergillaceae</taxon>
        <taxon>Aspergillus</taxon>
        <taxon>Aspergillus subgen. Circumdati</taxon>
    </lineage>
</organism>
<evidence type="ECO:0000313" key="2">
    <source>
        <dbReference type="EMBL" id="PWY63287.1"/>
    </source>
</evidence>
<dbReference type="RefSeq" id="XP_025394072.1">
    <property type="nucleotide sequence ID" value="XM_025544525.1"/>
</dbReference>
<dbReference type="GeneID" id="37066762"/>
<feature type="compositionally biased region" description="Basic and acidic residues" evidence="1">
    <location>
        <begin position="92"/>
        <end position="105"/>
    </location>
</feature>